<comment type="caution">
    <text evidence="1">The sequence shown here is derived from an EMBL/GenBank/DDBJ whole genome shotgun (WGS) entry which is preliminary data.</text>
</comment>
<keyword evidence="2" id="KW-1185">Reference proteome</keyword>
<dbReference type="EC" id="2.1.1.-" evidence="1"/>
<protein>
    <submittedName>
        <fullName evidence="1">TylF/MycF/NovP-related O-methyltransferase</fullName>
        <ecNumber evidence="1">2.1.1.-</ecNumber>
    </submittedName>
</protein>
<dbReference type="InterPro" id="IPR029063">
    <property type="entry name" value="SAM-dependent_MTases_sf"/>
</dbReference>
<organism evidence="1 2">
    <name type="scientific">Herminiimonas aquatilis</name>
    <dbReference type="NCBI Taxonomy" id="345342"/>
    <lineage>
        <taxon>Bacteria</taxon>
        <taxon>Pseudomonadati</taxon>
        <taxon>Pseudomonadota</taxon>
        <taxon>Betaproteobacteria</taxon>
        <taxon>Burkholderiales</taxon>
        <taxon>Oxalobacteraceae</taxon>
        <taxon>Herminiimonas</taxon>
    </lineage>
</organism>
<evidence type="ECO:0000313" key="2">
    <source>
        <dbReference type="Proteomes" id="UP001596379"/>
    </source>
</evidence>
<dbReference type="InterPro" id="IPR008884">
    <property type="entry name" value="TylF_MeTrfase"/>
</dbReference>
<proteinExistence type="predicted"/>
<dbReference type="GO" id="GO:0032259">
    <property type="term" value="P:methylation"/>
    <property type="evidence" value="ECO:0007669"/>
    <property type="project" value="UniProtKB-KW"/>
</dbReference>
<sequence>MYLTQLVKKIVRSLGFEIVRHRADEPNLPDVPAAVVETFKKVRPYTMTSPERIVSLCEAVKYVQEKSIEGDIVECGVWKGGEHDGSRRYTVTDGGYK</sequence>
<accession>A0ABW2J9A7</accession>
<evidence type="ECO:0000313" key="1">
    <source>
        <dbReference type="EMBL" id="MFC7300113.1"/>
    </source>
</evidence>
<dbReference type="Pfam" id="PF05711">
    <property type="entry name" value="TylF"/>
    <property type="match status" value="1"/>
</dbReference>
<dbReference type="EMBL" id="JBHTCC010000008">
    <property type="protein sequence ID" value="MFC7300113.1"/>
    <property type="molecule type" value="Genomic_DNA"/>
</dbReference>
<keyword evidence="1" id="KW-0808">Transferase</keyword>
<dbReference type="GO" id="GO:0008168">
    <property type="term" value="F:methyltransferase activity"/>
    <property type="evidence" value="ECO:0007669"/>
    <property type="project" value="UniProtKB-KW"/>
</dbReference>
<reference evidence="2" key="1">
    <citation type="journal article" date="2019" name="Int. J. Syst. Evol. Microbiol.">
        <title>The Global Catalogue of Microorganisms (GCM) 10K type strain sequencing project: providing services to taxonomists for standard genome sequencing and annotation.</title>
        <authorList>
            <consortium name="The Broad Institute Genomics Platform"/>
            <consortium name="The Broad Institute Genome Sequencing Center for Infectious Disease"/>
            <person name="Wu L."/>
            <person name="Ma J."/>
        </authorList>
    </citation>
    <scope>NUCLEOTIDE SEQUENCE [LARGE SCALE GENOMIC DNA]</scope>
    <source>
        <strain evidence="2">CCUG 36956</strain>
    </source>
</reference>
<name>A0ABW2J9A7_9BURK</name>
<dbReference type="Gene3D" id="3.40.50.150">
    <property type="entry name" value="Vaccinia Virus protein VP39"/>
    <property type="match status" value="1"/>
</dbReference>
<dbReference type="Proteomes" id="UP001596379">
    <property type="component" value="Unassembled WGS sequence"/>
</dbReference>
<gene>
    <name evidence="1" type="ORF">ACFQO0_16860</name>
</gene>
<dbReference type="RefSeq" id="WP_382237034.1">
    <property type="nucleotide sequence ID" value="NZ_JBHTCC010000008.1"/>
</dbReference>
<keyword evidence="1" id="KW-0489">Methyltransferase</keyword>